<evidence type="ECO:0000259" key="7">
    <source>
        <dbReference type="Pfam" id="PF09335"/>
    </source>
</evidence>
<feature type="transmembrane region" description="Helical" evidence="6">
    <location>
        <begin position="172"/>
        <end position="191"/>
    </location>
</feature>
<gene>
    <name evidence="8" type="ORF">CWS72_00755</name>
</gene>
<evidence type="ECO:0000256" key="3">
    <source>
        <dbReference type="ARBA" id="ARBA00022692"/>
    </source>
</evidence>
<dbReference type="OrthoDB" id="9813426at2"/>
<dbReference type="AlphaFoldDB" id="A0A2N3Q187"/>
<reference evidence="9" key="1">
    <citation type="submission" date="2017-12" db="EMBL/GenBank/DDBJ databases">
        <title>Draft genome sequence of Telmatospirillum siberiense 26-4b1T, an acidotolerant peatland alphaproteobacterium potentially involved in sulfur cycling.</title>
        <authorList>
            <person name="Hausmann B."/>
            <person name="Pjevac P."/>
            <person name="Schreck K."/>
            <person name="Herbold C.W."/>
            <person name="Daims H."/>
            <person name="Wagner M."/>
            <person name="Pester M."/>
            <person name="Loy A."/>
        </authorList>
    </citation>
    <scope>NUCLEOTIDE SEQUENCE [LARGE SCALE GENOMIC DNA]</scope>
    <source>
        <strain evidence="9">26-4b1</strain>
    </source>
</reference>
<evidence type="ECO:0000256" key="1">
    <source>
        <dbReference type="ARBA" id="ARBA00004651"/>
    </source>
</evidence>
<accession>A0A2N3Q187</accession>
<feature type="transmembrane region" description="Helical" evidence="6">
    <location>
        <begin position="111"/>
        <end position="130"/>
    </location>
</feature>
<evidence type="ECO:0000313" key="9">
    <source>
        <dbReference type="Proteomes" id="UP000233293"/>
    </source>
</evidence>
<evidence type="ECO:0000256" key="4">
    <source>
        <dbReference type="ARBA" id="ARBA00022989"/>
    </source>
</evidence>
<dbReference type="Proteomes" id="UP000233293">
    <property type="component" value="Unassembled WGS sequence"/>
</dbReference>
<evidence type="ECO:0000313" key="8">
    <source>
        <dbReference type="EMBL" id="PKU26415.1"/>
    </source>
</evidence>
<feature type="domain" description="VTT" evidence="7">
    <location>
        <begin position="32"/>
        <end position="154"/>
    </location>
</feature>
<dbReference type="Pfam" id="PF09335">
    <property type="entry name" value="VTT_dom"/>
    <property type="match status" value="1"/>
</dbReference>
<keyword evidence="5 6" id="KW-0472">Membrane</keyword>
<proteinExistence type="predicted"/>
<comment type="subcellular location">
    <subcellularLocation>
        <location evidence="1">Cell membrane</location>
        <topology evidence="1">Multi-pass membrane protein</topology>
    </subcellularLocation>
</comment>
<keyword evidence="4 6" id="KW-1133">Transmembrane helix</keyword>
<organism evidence="8 9">
    <name type="scientific">Telmatospirillum siberiense</name>
    <dbReference type="NCBI Taxonomy" id="382514"/>
    <lineage>
        <taxon>Bacteria</taxon>
        <taxon>Pseudomonadati</taxon>
        <taxon>Pseudomonadota</taxon>
        <taxon>Alphaproteobacteria</taxon>
        <taxon>Rhodospirillales</taxon>
        <taxon>Rhodospirillaceae</taxon>
        <taxon>Telmatospirillum</taxon>
    </lineage>
</organism>
<keyword evidence="2" id="KW-1003">Cell membrane</keyword>
<feature type="transmembrane region" description="Helical" evidence="6">
    <location>
        <begin position="136"/>
        <end position="160"/>
    </location>
</feature>
<protein>
    <recommendedName>
        <fullName evidence="7">VTT domain-containing protein</fullName>
    </recommendedName>
</protein>
<keyword evidence="3 6" id="KW-0812">Transmembrane</keyword>
<dbReference type="PANTHER" id="PTHR42709:SF6">
    <property type="entry name" value="UNDECAPRENYL PHOSPHATE TRANSPORTER A"/>
    <property type="match status" value="1"/>
</dbReference>
<dbReference type="EMBL" id="PIUM01000001">
    <property type="protein sequence ID" value="PKU26415.1"/>
    <property type="molecule type" value="Genomic_DNA"/>
</dbReference>
<dbReference type="PANTHER" id="PTHR42709">
    <property type="entry name" value="ALKALINE PHOSPHATASE LIKE PROTEIN"/>
    <property type="match status" value="1"/>
</dbReference>
<sequence>MLSCVPIEEFVVHYGYWAVFLIVGLESAGLPLPGEITLISAAIIAATTQTLDISTVIAVAAAGAVVGDNIGYWVGREFGFRLLLRHGSRIGIRQRQLKLGQFLFLRHGGKVVFFGRMVAVLRVLAALLAGVNRMAWGHFLVCNIAGGVLWAGLYGGGAYLFGRQIQEVTGPVSLLALLAGIVVMLLSARYVRGHQHNLEEAAERALPGPLKDL</sequence>
<evidence type="ECO:0000256" key="2">
    <source>
        <dbReference type="ARBA" id="ARBA00022475"/>
    </source>
</evidence>
<comment type="caution">
    <text evidence="8">The sequence shown here is derived from an EMBL/GenBank/DDBJ whole genome shotgun (WGS) entry which is preliminary data.</text>
</comment>
<dbReference type="InterPro" id="IPR051311">
    <property type="entry name" value="DedA_domain"/>
</dbReference>
<name>A0A2N3Q187_9PROT</name>
<keyword evidence="9" id="KW-1185">Reference proteome</keyword>
<dbReference type="GO" id="GO:0005886">
    <property type="term" value="C:plasma membrane"/>
    <property type="evidence" value="ECO:0007669"/>
    <property type="project" value="UniProtKB-SubCell"/>
</dbReference>
<dbReference type="InterPro" id="IPR032816">
    <property type="entry name" value="VTT_dom"/>
</dbReference>
<evidence type="ECO:0000256" key="5">
    <source>
        <dbReference type="ARBA" id="ARBA00023136"/>
    </source>
</evidence>
<evidence type="ECO:0000256" key="6">
    <source>
        <dbReference type="SAM" id="Phobius"/>
    </source>
</evidence>